<feature type="coiled-coil region" evidence="1">
    <location>
        <begin position="873"/>
        <end position="981"/>
    </location>
</feature>
<accession>A0A5N6LQY3</accession>
<proteinExistence type="predicted"/>
<feature type="region of interest" description="Disordered" evidence="2">
    <location>
        <begin position="155"/>
        <end position="176"/>
    </location>
</feature>
<dbReference type="PANTHER" id="PTHR43939:SF68">
    <property type="entry name" value="CENTROSOMAL PROTEIN OF 290 KDA-LIKE"/>
    <property type="match status" value="1"/>
</dbReference>
<dbReference type="OrthoDB" id="10255522at2759"/>
<comment type="caution">
    <text evidence="3">The sequence shown here is derived from an EMBL/GenBank/DDBJ whole genome shotgun (WGS) entry which is preliminary data.</text>
</comment>
<evidence type="ECO:0000256" key="1">
    <source>
        <dbReference type="SAM" id="Coils"/>
    </source>
</evidence>
<name>A0A5N6LQY3_9ASTR</name>
<feature type="compositionally biased region" description="Basic and acidic residues" evidence="2">
    <location>
        <begin position="73"/>
        <end position="84"/>
    </location>
</feature>
<feature type="region of interest" description="Disordered" evidence="2">
    <location>
        <begin position="1"/>
        <end position="31"/>
    </location>
</feature>
<dbReference type="Proteomes" id="UP000326396">
    <property type="component" value="Linkage Group LG8"/>
</dbReference>
<dbReference type="PANTHER" id="PTHR43939">
    <property type="entry name" value="COILED-COIL DOMAIN-CONTAINING PROTEIN 158"/>
    <property type="match status" value="1"/>
</dbReference>
<protein>
    <submittedName>
        <fullName evidence="3">Uncharacterized protein</fullName>
    </submittedName>
</protein>
<feature type="coiled-coil region" evidence="1">
    <location>
        <begin position="739"/>
        <end position="840"/>
    </location>
</feature>
<feature type="region of interest" description="Disordered" evidence="2">
    <location>
        <begin position="73"/>
        <end position="133"/>
    </location>
</feature>
<feature type="coiled-coil region" evidence="1">
    <location>
        <begin position="602"/>
        <end position="671"/>
    </location>
</feature>
<gene>
    <name evidence="3" type="ORF">E3N88_37355</name>
</gene>
<feature type="compositionally biased region" description="Basic and acidic residues" evidence="2">
    <location>
        <begin position="103"/>
        <end position="112"/>
    </location>
</feature>
<keyword evidence="1" id="KW-0175">Coiled coil</keyword>
<feature type="coiled-coil region" evidence="1">
    <location>
        <begin position="347"/>
        <end position="423"/>
    </location>
</feature>
<reference evidence="3 4" key="1">
    <citation type="submission" date="2019-05" db="EMBL/GenBank/DDBJ databases">
        <title>Mikania micrantha, genome provides insights into the molecular mechanism of rapid growth.</title>
        <authorList>
            <person name="Liu B."/>
        </authorList>
    </citation>
    <scope>NUCLEOTIDE SEQUENCE [LARGE SCALE GENOMIC DNA]</scope>
    <source>
        <strain evidence="3">NLD-2019</strain>
        <tissue evidence="3">Leaf</tissue>
    </source>
</reference>
<organism evidence="3 4">
    <name type="scientific">Mikania micrantha</name>
    <name type="common">bitter vine</name>
    <dbReference type="NCBI Taxonomy" id="192012"/>
    <lineage>
        <taxon>Eukaryota</taxon>
        <taxon>Viridiplantae</taxon>
        <taxon>Streptophyta</taxon>
        <taxon>Embryophyta</taxon>
        <taxon>Tracheophyta</taxon>
        <taxon>Spermatophyta</taxon>
        <taxon>Magnoliopsida</taxon>
        <taxon>eudicotyledons</taxon>
        <taxon>Gunneridae</taxon>
        <taxon>Pentapetalae</taxon>
        <taxon>asterids</taxon>
        <taxon>campanulids</taxon>
        <taxon>Asterales</taxon>
        <taxon>Asteraceae</taxon>
        <taxon>Asteroideae</taxon>
        <taxon>Heliantheae alliance</taxon>
        <taxon>Eupatorieae</taxon>
        <taxon>Mikania</taxon>
    </lineage>
</organism>
<dbReference type="EMBL" id="SZYD01000018">
    <property type="protein sequence ID" value="KAD2803978.1"/>
    <property type="molecule type" value="Genomic_DNA"/>
</dbReference>
<evidence type="ECO:0000313" key="4">
    <source>
        <dbReference type="Proteomes" id="UP000326396"/>
    </source>
</evidence>
<keyword evidence="4" id="KW-1185">Reference proteome</keyword>
<feature type="coiled-coil region" evidence="1">
    <location>
        <begin position="1254"/>
        <end position="1344"/>
    </location>
</feature>
<sequence>MDNNYQSRAMEDDNDLEQVTGSPTGGDNGFVHVESVDSAQMEGDSIDQVERLEQDDGVVVTGVDAVQDVPLEVRTHEEGGHDEFVDCPDDLVSNEARSPAVESRAHQQPFRDDTEDNQNKASENKEQNLPLDYEEERSVLIKEVSKLHQQLKALSKQQSLSDENKTSDSIELTSGTEEGGEKSIFALHEIVNECSKFIDLSLNERLQSEGTIRELYATLHIKDKEIEGLTTRVNEQSISHDVPSFEASVDRVLSSLATAFGDVELSDTSVSGKLSHIEKNTSFLLENYHNFLSEIQMLAHCLAEVNSDFHMENDMATVFPSVREELVALRRKEFELNDRNTYLEYQYGQLMEQLDKNRETIELLNAEIEKLKGEFEQEKTRYSNTKEKLSMAVTKGKALVQQRDSLKQLVAEKTSEVERCLRELQEKSTALEAAVLRNSELTQTETLANSLQEALMQRDMVLRNCADILSLGLPEVAQYPNLESQLSWLLESYNLAKDQFIKLQDENNAMKETTGAQIDHLTASLLAESQEKYHLKEELEEMTCKYKQIVEEKNQMVATTESSSVDTEALEKIQSLLYVNDLDSKIYMQVLGLELDSQSHVMVKISEDLRASKDEMNSLQINLQRSEEKVSLLREKLSMAVKKGKGLVQERENMKQQMAEKNTQIEALMVDFQKQDSTLSDYRDQIAKLVSEKDQIGLFLGESNMILQEIINTIDGINIFSPVDLTEPVEKVKWFATYLSKCQTAKAQVEQELIDVKDEASELAGKLTDALTNVKSLEDELSVSEKNVSQLSEANRQLEVLKTQAEQNLEILKEDTLINLKSLEDKLTGSEKTISLLTEEKSELEIAKCHVEEELHKATEEVASQTSKFQQALSLAENNISMLINEKEEAQMEVLKVKEEVSSHASNLNEAKKTIKSLEDANFQLNTNISQFSQENEKAEDSRTVLASEIKKLKEETEQEISTLKTELSTCRQELAAKNDKWVSNLVGLFGNLQLLLKDESLLFLFKQSFEKKVESLKEIDRLLEDMKGNFDSEQLQENPDIEENIKSPPFPPAGFENEWNIGMIFGEFDAEDTEGIGLYVRTTLDNLNIKKQNLADQFGIFSTFIDYMIASLSKKLGAIMNTIPIIVQQTISLQQNVKNMQMDKQMQDNKVVMLENDIKGLVSACVDATKSLKFHLENNMLQMDPTIGLELSNSSHLVVEDVTVADFKATADELLFAARNIQSVIEQHVGVKENMSTTIEYLKAELLKTSSMYDKSKALIEELQGELDNSRSMYHKSKGVIEELHSELEKTRSVYEKVKEENNAFQRRVLKFETELEASGNMYNEMSSKLEDYRHKEEKLNERESELAVHSISLVKDHEDDAKNALLSASQIKTLFDKIDGISIPFPNLVAGDMQPLDSSPVKKLFYIIDSVNELLDQLTLLSHAKEDLRSTLAKQAFEADFLKGEYKDGLQNIIQKLGGDESIGFKKPADVAGLLLVLERLVQRIILNSENSRSKAQELSSKVKFLEDYIQNRTGASDTIQKAPSLPAGSEISEIDDQVAVGKVGLPLVPSAAQMRSLRKGSNDQLAITIDSESDRLLDKAATVEDKGHIFKSLHTSGLVPVQGKMIADRLDGIWVSSGQALMRRPGARLGLIAYWLVLHLWLLGTVL</sequence>
<evidence type="ECO:0000313" key="3">
    <source>
        <dbReference type="EMBL" id="KAD2803978.1"/>
    </source>
</evidence>
<evidence type="ECO:0000256" key="2">
    <source>
        <dbReference type="SAM" id="MobiDB-lite"/>
    </source>
</evidence>